<protein>
    <submittedName>
        <fullName evidence="4">Uncharacterized protein (TIGR00369 family)</fullName>
    </submittedName>
</protein>
<evidence type="ECO:0000256" key="1">
    <source>
        <dbReference type="ARBA" id="ARBA00008324"/>
    </source>
</evidence>
<dbReference type="Proteomes" id="UP000569914">
    <property type="component" value="Unassembled WGS sequence"/>
</dbReference>
<keyword evidence="2" id="KW-0378">Hydrolase</keyword>
<name>A0A7Y9IDK9_9ACTN</name>
<dbReference type="Gene3D" id="3.10.129.10">
    <property type="entry name" value="Hotdog Thioesterase"/>
    <property type="match status" value="1"/>
</dbReference>
<comment type="similarity">
    <text evidence="1">Belongs to the thioesterase PaaI family.</text>
</comment>
<dbReference type="EMBL" id="JACCBU010000001">
    <property type="protein sequence ID" value="NYE74922.1"/>
    <property type="molecule type" value="Genomic_DNA"/>
</dbReference>
<reference evidence="4 5" key="1">
    <citation type="submission" date="2020-07" db="EMBL/GenBank/DDBJ databases">
        <title>Sequencing the genomes of 1000 actinobacteria strains.</title>
        <authorList>
            <person name="Klenk H.-P."/>
        </authorList>
    </citation>
    <scope>NUCLEOTIDE SEQUENCE [LARGE SCALE GENOMIC DNA]</scope>
    <source>
        <strain evidence="4 5">DSM 22083</strain>
    </source>
</reference>
<feature type="domain" description="Thioesterase" evidence="3">
    <location>
        <begin position="45"/>
        <end position="122"/>
    </location>
</feature>
<proteinExistence type="inferred from homology"/>
<evidence type="ECO:0000259" key="3">
    <source>
        <dbReference type="Pfam" id="PF03061"/>
    </source>
</evidence>
<dbReference type="NCBIfam" id="TIGR00369">
    <property type="entry name" value="unchar_dom_1"/>
    <property type="match status" value="1"/>
</dbReference>
<evidence type="ECO:0000313" key="5">
    <source>
        <dbReference type="Proteomes" id="UP000569914"/>
    </source>
</evidence>
<organism evidence="4 5">
    <name type="scientific">Microlunatus parietis</name>
    <dbReference type="NCBI Taxonomy" id="682979"/>
    <lineage>
        <taxon>Bacteria</taxon>
        <taxon>Bacillati</taxon>
        <taxon>Actinomycetota</taxon>
        <taxon>Actinomycetes</taxon>
        <taxon>Propionibacteriales</taxon>
        <taxon>Propionibacteriaceae</taxon>
        <taxon>Microlunatus</taxon>
    </lineage>
</organism>
<dbReference type="InterPro" id="IPR006683">
    <property type="entry name" value="Thioestr_dom"/>
</dbReference>
<dbReference type="PANTHER" id="PTHR43240:SF5">
    <property type="entry name" value="1,4-DIHYDROXY-2-NAPHTHOYL-COA THIOESTERASE 1"/>
    <property type="match status" value="1"/>
</dbReference>
<evidence type="ECO:0000313" key="4">
    <source>
        <dbReference type="EMBL" id="NYE74922.1"/>
    </source>
</evidence>
<dbReference type="CDD" id="cd03443">
    <property type="entry name" value="PaaI_thioesterase"/>
    <property type="match status" value="1"/>
</dbReference>
<evidence type="ECO:0000256" key="2">
    <source>
        <dbReference type="ARBA" id="ARBA00022801"/>
    </source>
</evidence>
<dbReference type="InterPro" id="IPR029069">
    <property type="entry name" value="HotDog_dom_sf"/>
</dbReference>
<sequence>MTTALPDWVTTLSSALDGRMGLELLEASAERVVGRMPVTGNTQPYGLWHGGASCVLAETLASIGASAHGLPDKVAVGVDLNATHHKAVREGWVTGTAVPLHRGSRVATYEIVLHDDQGARVCTARVTCQLIDRRT</sequence>
<keyword evidence="5" id="KW-1185">Reference proteome</keyword>
<comment type="caution">
    <text evidence="4">The sequence shown here is derived from an EMBL/GenBank/DDBJ whole genome shotgun (WGS) entry which is preliminary data.</text>
</comment>
<dbReference type="AlphaFoldDB" id="A0A7Y9IDK9"/>
<dbReference type="SUPFAM" id="SSF54637">
    <property type="entry name" value="Thioesterase/thiol ester dehydrase-isomerase"/>
    <property type="match status" value="1"/>
</dbReference>
<accession>A0A7Y9IDK9</accession>
<dbReference type="PANTHER" id="PTHR43240">
    <property type="entry name" value="1,4-DIHYDROXY-2-NAPHTHOYL-COA THIOESTERASE 1"/>
    <property type="match status" value="1"/>
</dbReference>
<dbReference type="RefSeq" id="WP_179757513.1">
    <property type="nucleotide sequence ID" value="NZ_JACCBU010000001.1"/>
</dbReference>
<gene>
    <name evidence="4" type="ORF">BKA15_006251</name>
</gene>
<dbReference type="GO" id="GO:0061522">
    <property type="term" value="F:1,4-dihydroxy-2-naphthoyl-CoA thioesterase activity"/>
    <property type="evidence" value="ECO:0007669"/>
    <property type="project" value="TreeGrafter"/>
</dbReference>
<dbReference type="Pfam" id="PF03061">
    <property type="entry name" value="4HBT"/>
    <property type="match status" value="1"/>
</dbReference>
<dbReference type="InterPro" id="IPR003736">
    <property type="entry name" value="PAAI_dom"/>
</dbReference>
<dbReference type="GO" id="GO:0005829">
    <property type="term" value="C:cytosol"/>
    <property type="evidence" value="ECO:0007669"/>
    <property type="project" value="TreeGrafter"/>
</dbReference>